<name>A0ABS5AV50_9PSEU</name>
<gene>
    <name evidence="1" type="ORF">JOF53_008462</name>
</gene>
<evidence type="ECO:0000313" key="1">
    <source>
        <dbReference type="EMBL" id="MBP2479590.1"/>
    </source>
</evidence>
<protein>
    <submittedName>
        <fullName evidence="1">Uncharacterized protein</fullName>
    </submittedName>
</protein>
<organism evidence="1 2">
    <name type="scientific">Crossiella equi</name>
    <dbReference type="NCBI Taxonomy" id="130796"/>
    <lineage>
        <taxon>Bacteria</taxon>
        <taxon>Bacillati</taxon>
        <taxon>Actinomycetota</taxon>
        <taxon>Actinomycetes</taxon>
        <taxon>Pseudonocardiales</taxon>
        <taxon>Pseudonocardiaceae</taxon>
        <taxon>Crossiella</taxon>
    </lineage>
</organism>
<reference evidence="1 2" key="1">
    <citation type="submission" date="2021-03" db="EMBL/GenBank/DDBJ databases">
        <title>Sequencing the genomes of 1000 actinobacteria strains.</title>
        <authorList>
            <person name="Klenk H.-P."/>
        </authorList>
    </citation>
    <scope>NUCLEOTIDE SEQUENCE [LARGE SCALE GENOMIC DNA]</scope>
    <source>
        <strain evidence="1 2">DSM 44580</strain>
    </source>
</reference>
<accession>A0ABS5AV50</accession>
<keyword evidence="2" id="KW-1185">Reference proteome</keyword>
<proteinExistence type="predicted"/>
<sequence>MPVIDLHRLSHVRVGAEQIARVVARALRDQRIGLAARLR</sequence>
<dbReference type="EMBL" id="JAGIOO010000001">
    <property type="protein sequence ID" value="MBP2479590.1"/>
    <property type="molecule type" value="Genomic_DNA"/>
</dbReference>
<comment type="caution">
    <text evidence="1">The sequence shown here is derived from an EMBL/GenBank/DDBJ whole genome shotgun (WGS) entry which is preliminary data.</text>
</comment>
<evidence type="ECO:0000313" key="2">
    <source>
        <dbReference type="Proteomes" id="UP001519363"/>
    </source>
</evidence>
<dbReference type="Proteomes" id="UP001519363">
    <property type="component" value="Unassembled WGS sequence"/>
</dbReference>